<comment type="subcellular location">
    <subcellularLocation>
        <location evidence="1">Membrane</location>
        <topology evidence="1">Multi-pass membrane protein</topology>
    </subcellularLocation>
</comment>
<feature type="transmembrane region" description="Helical" evidence="9">
    <location>
        <begin position="54"/>
        <end position="71"/>
    </location>
</feature>
<evidence type="ECO:0000256" key="6">
    <source>
        <dbReference type="ARBA" id="ARBA00022989"/>
    </source>
</evidence>
<comment type="similarity">
    <text evidence="2">Belongs to the cation diffusion facilitator (CDF) transporter (TC 2.A.4) family. SLC30A subfamily.</text>
</comment>
<feature type="domain" description="Cation efflux protein transmembrane" evidence="10">
    <location>
        <begin position="26"/>
        <end position="211"/>
    </location>
</feature>
<proteinExistence type="inferred from homology"/>
<dbReference type="InterPro" id="IPR050681">
    <property type="entry name" value="CDF/SLC30A"/>
</dbReference>
<keyword evidence="3" id="KW-0813">Transport</keyword>
<evidence type="ECO:0000256" key="5">
    <source>
        <dbReference type="ARBA" id="ARBA00022906"/>
    </source>
</evidence>
<dbReference type="Gene3D" id="1.20.1510.10">
    <property type="entry name" value="Cation efflux protein transmembrane domain"/>
    <property type="match status" value="1"/>
</dbReference>
<evidence type="ECO:0000256" key="1">
    <source>
        <dbReference type="ARBA" id="ARBA00004141"/>
    </source>
</evidence>
<evidence type="ECO:0000259" key="11">
    <source>
        <dbReference type="Pfam" id="PF16916"/>
    </source>
</evidence>
<dbReference type="InterPro" id="IPR036837">
    <property type="entry name" value="Cation_efflux_CTD_sf"/>
</dbReference>
<protein>
    <submittedName>
        <fullName evidence="12">Cation diffusion facilitator family transporter</fullName>
    </submittedName>
</protein>
<name>A0ABT0C671_9BACT</name>
<feature type="domain" description="Cation efflux protein cytoplasmic" evidence="11">
    <location>
        <begin position="219"/>
        <end position="276"/>
    </location>
</feature>
<evidence type="ECO:0000256" key="4">
    <source>
        <dbReference type="ARBA" id="ARBA00022692"/>
    </source>
</evidence>
<reference evidence="12 13" key="1">
    <citation type="submission" date="2022-03" db="EMBL/GenBank/DDBJ databases">
        <title>Parabacteroides sp. nov. isolated from swine feces.</title>
        <authorList>
            <person name="Bak J.E."/>
        </authorList>
    </citation>
    <scope>NUCLEOTIDE SEQUENCE [LARGE SCALE GENOMIC DNA]</scope>
    <source>
        <strain evidence="12 13">AGMB00274</strain>
    </source>
</reference>
<evidence type="ECO:0000256" key="9">
    <source>
        <dbReference type="SAM" id="Phobius"/>
    </source>
</evidence>
<keyword evidence="7" id="KW-0406">Ion transport</keyword>
<dbReference type="PANTHER" id="PTHR11562:SF17">
    <property type="entry name" value="RE54080P-RELATED"/>
    <property type="match status" value="1"/>
</dbReference>
<keyword evidence="5" id="KW-0864">Zinc transport</keyword>
<dbReference type="InterPro" id="IPR027470">
    <property type="entry name" value="Cation_efflux_CTD"/>
</dbReference>
<feature type="transmembrane region" description="Helical" evidence="9">
    <location>
        <begin position="158"/>
        <end position="180"/>
    </location>
</feature>
<dbReference type="InterPro" id="IPR002524">
    <property type="entry name" value="Cation_efflux"/>
</dbReference>
<organism evidence="12 13">
    <name type="scientific">Parabacteroides faecalis</name>
    <dbReference type="NCBI Taxonomy" id="2924040"/>
    <lineage>
        <taxon>Bacteria</taxon>
        <taxon>Pseudomonadati</taxon>
        <taxon>Bacteroidota</taxon>
        <taxon>Bacteroidia</taxon>
        <taxon>Bacteroidales</taxon>
        <taxon>Tannerellaceae</taxon>
        <taxon>Parabacteroides</taxon>
    </lineage>
</organism>
<evidence type="ECO:0000256" key="2">
    <source>
        <dbReference type="ARBA" id="ARBA00008873"/>
    </source>
</evidence>
<keyword evidence="6 9" id="KW-1133">Transmembrane helix</keyword>
<keyword evidence="5" id="KW-0862">Zinc</keyword>
<dbReference type="Proteomes" id="UP001165444">
    <property type="component" value="Unassembled WGS sequence"/>
</dbReference>
<dbReference type="Pfam" id="PF16916">
    <property type="entry name" value="ZT_dimer"/>
    <property type="match status" value="1"/>
</dbReference>
<feature type="transmembrane region" description="Helical" evidence="9">
    <location>
        <begin position="23"/>
        <end position="48"/>
    </location>
</feature>
<evidence type="ECO:0000256" key="8">
    <source>
        <dbReference type="ARBA" id="ARBA00023136"/>
    </source>
</evidence>
<feature type="transmembrane region" description="Helical" evidence="9">
    <location>
        <begin position="186"/>
        <end position="207"/>
    </location>
</feature>
<dbReference type="NCBIfam" id="TIGR01297">
    <property type="entry name" value="CDF"/>
    <property type="match status" value="1"/>
</dbReference>
<sequence>MANHHEHTHHHEHHLVPASLNKIFIFCIALNLLFVVIEAGVGFIYNSLGLLSDAGHNLSDVFSLLLALIAFRMAKLHATHHFTYGYKKATILISLVNAVILLVAVGAILIESIYKLKHPEPVSGQAISWTAGIGILINGLTTWLLMRDRKKDLNVQGAFLHMMMDTLVSVGVVISGILISCTGWNWIDSIISLLIAAVILFSTFGLLKESLFLSIDAVPSSVHLENIQQEIEALPQVKSWHHLHIWGISTTENAATVHIVLNNIAEMESVKPRIKQIFLSAGISHSTIEFESVSCQCQDLKCS</sequence>
<accession>A0ABT0C671</accession>
<dbReference type="SUPFAM" id="SSF161111">
    <property type="entry name" value="Cation efflux protein transmembrane domain-like"/>
    <property type="match status" value="1"/>
</dbReference>
<keyword evidence="8 9" id="KW-0472">Membrane</keyword>
<evidence type="ECO:0000313" key="13">
    <source>
        <dbReference type="Proteomes" id="UP001165444"/>
    </source>
</evidence>
<evidence type="ECO:0000256" key="7">
    <source>
        <dbReference type="ARBA" id="ARBA00023065"/>
    </source>
</evidence>
<evidence type="ECO:0000259" key="10">
    <source>
        <dbReference type="Pfam" id="PF01545"/>
    </source>
</evidence>
<dbReference type="RefSeq" id="WP_243326838.1">
    <property type="nucleotide sequence ID" value="NZ_JAKZMM010000103.1"/>
</dbReference>
<evidence type="ECO:0000313" key="12">
    <source>
        <dbReference type="EMBL" id="MCJ2382512.1"/>
    </source>
</evidence>
<dbReference type="PANTHER" id="PTHR11562">
    <property type="entry name" value="CATION EFFLUX PROTEIN/ ZINC TRANSPORTER"/>
    <property type="match status" value="1"/>
</dbReference>
<gene>
    <name evidence="12" type="ORF">MUN53_18245</name>
</gene>
<keyword evidence="13" id="KW-1185">Reference proteome</keyword>
<dbReference type="InterPro" id="IPR027469">
    <property type="entry name" value="Cation_efflux_TMD_sf"/>
</dbReference>
<dbReference type="InterPro" id="IPR058533">
    <property type="entry name" value="Cation_efflux_TM"/>
</dbReference>
<comment type="caution">
    <text evidence="12">The sequence shown here is derived from an EMBL/GenBank/DDBJ whole genome shotgun (WGS) entry which is preliminary data.</text>
</comment>
<dbReference type="EMBL" id="JAKZMM010000103">
    <property type="protein sequence ID" value="MCJ2382512.1"/>
    <property type="molecule type" value="Genomic_DNA"/>
</dbReference>
<evidence type="ECO:0000256" key="3">
    <source>
        <dbReference type="ARBA" id="ARBA00022448"/>
    </source>
</evidence>
<dbReference type="SUPFAM" id="SSF160240">
    <property type="entry name" value="Cation efflux protein cytoplasmic domain-like"/>
    <property type="match status" value="1"/>
</dbReference>
<keyword evidence="4 9" id="KW-0812">Transmembrane</keyword>
<feature type="transmembrane region" description="Helical" evidence="9">
    <location>
        <begin position="126"/>
        <end position="146"/>
    </location>
</feature>
<dbReference type="Pfam" id="PF01545">
    <property type="entry name" value="Cation_efflux"/>
    <property type="match status" value="1"/>
</dbReference>
<feature type="transmembrane region" description="Helical" evidence="9">
    <location>
        <begin position="91"/>
        <end position="114"/>
    </location>
</feature>